<dbReference type="InterPro" id="IPR002877">
    <property type="entry name" value="RNA_MeTrfase_FtsJ_dom"/>
</dbReference>
<dbReference type="Pfam" id="PF01728">
    <property type="entry name" value="FtsJ"/>
    <property type="match status" value="1"/>
</dbReference>
<dbReference type="OrthoDB" id="154490at2"/>
<dbReference type="GO" id="GO:0008168">
    <property type="term" value="F:methyltransferase activity"/>
    <property type="evidence" value="ECO:0007669"/>
    <property type="project" value="InterPro"/>
</dbReference>
<dbReference type="EMBL" id="JQAT01000007">
    <property type="protein sequence ID" value="KRN27557.1"/>
    <property type="molecule type" value="Genomic_DNA"/>
</dbReference>
<evidence type="ECO:0000259" key="1">
    <source>
        <dbReference type="Pfam" id="PF01728"/>
    </source>
</evidence>
<organism evidence="2 5">
    <name type="scientific">Lactobacillus selangorensis</name>
    <dbReference type="NCBI Taxonomy" id="81857"/>
    <lineage>
        <taxon>Bacteria</taxon>
        <taxon>Bacillati</taxon>
        <taxon>Bacillota</taxon>
        <taxon>Bacilli</taxon>
        <taxon>Lactobacillales</taxon>
        <taxon>Lactobacillaceae</taxon>
        <taxon>Lactobacillus</taxon>
    </lineage>
</organism>
<dbReference type="AlphaFoldDB" id="A0A0R2FMH7"/>
<dbReference type="EMBL" id="JQAZ01000008">
    <property type="protein sequence ID" value="KRN30170.1"/>
    <property type="molecule type" value="Genomic_DNA"/>
</dbReference>
<evidence type="ECO:0000313" key="3">
    <source>
        <dbReference type="EMBL" id="KRN30170.1"/>
    </source>
</evidence>
<sequence>MDYIFTSHPNSAQLAQYEFEQYLPNATASTWLAPGVGLLSTDLDPDQLAETILSTPLLYTRHVFPVQLTLHADQPQDDLAKELYSFAVSQIDYNFAYALQARSSHDDTAKILLRELLPKVTKKLTDSGYQEDNQHSDQIVSLFITADTVYAGFSFAETNLSHWNGGIPRYSHDRGAISRAEFKLKEAIETFHIDTADFKLGTDLGAAPGGWSNELLENGLKVIAIDPAHLDKRVLNNPNLHDYRETTQQYLQRHLPYEYDMIVNDMKMDVRESIGITASFAPQLSDKGVGVMTFKLPHHYPYKHLRQDLDKLQTSYRLLYARQLYHNRSEVTVVFGKKKA</sequence>
<name>A0A0R2FMH7_9LACO</name>
<reference evidence="4 5" key="1">
    <citation type="journal article" date="2015" name="Genome Announc.">
        <title>Expanding the biotechnology potential of lactobacilli through comparative genomics of 213 strains and associated genera.</title>
        <authorList>
            <person name="Sun Z."/>
            <person name="Harris H.M."/>
            <person name="McCann A."/>
            <person name="Guo C."/>
            <person name="Argimon S."/>
            <person name="Zhang W."/>
            <person name="Yang X."/>
            <person name="Jeffery I.B."/>
            <person name="Cooney J.C."/>
            <person name="Kagawa T.F."/>
            <person name="Liu W."/>
            <person name="Song Y."/>
            <person name="Salvetti E."/>
            <person name="Wrobel A."/>
            <person name="Rasinkangas P."/>
            <person name="Parkhill J."/>
            <person name="Rea M.C."/>
            <person name="O'Sullivan O."/>
            <person name="Ritari J."/>
            <person name="Douillard F.P."/>
            <person name="Paul Ross R."/>
            <person name="Yang R."/>
            <person name="Briner A.E."/>
            <person name="Felis G.E."/>
            <person name="de Vos W.M."/>
            <person name="Barrangou R."/>
            <person name="Klaenhammer T.R."/>
            <person name="Caufield P.W."/>
            <person name="Cui Y."/>
            <person name="Zhang H."/>
            <person name="O'Toole P.W."/>
        </authorList>
    </citation>
    <scope>NUCLEOTIDE SEQUENCE [LARGE SCALE GENOMIC DNA]</scope>
    <source>
        <strain evidence="2 5">ATCC BAA-66</strain>
        <strain evidence="3 4">DSM 13344</strain>
    </source>
</reference>
<dbReference type="Proteomes" id="UP000051645">
    <property type="component" value="Unassembled WGS sequence"/>
</dbReference>
<dbReference type="Proteomes" id="UP000051751">
    <property type="component" value="Unassembled WGS sequence"/>
</dbReference>
<proteinExistence type="predicted"/>
<dbReference type="PATRIC" id="fig|81857.3.peg.2054"/>
<dbReference type="GO" id="GO:0032259">
    <property type="term" value="P:methylation"/>
    <property type="evidence" value="ECO:0007669"/>
    <property type="project" value="InterPro"/>
</dbReference>
<dbReference type="PANTHER" id="PTHR37524">
    <property type="entry name" value="RIBOSOMAL RNA LARGE SUBUNIT METHYLTRANSFERASE M"/>
    <property type="match status" value="1"/>
</dbReference>
<dbReference type="RefSeq" id="WP_057771007.1">
    <property type="nucleotide sequence ID" value="NZ_JQAT01000007.1"/>
</dbReference>
<comment type="caution">
    <text evidence="2">The sequence shown here is derived from an EMBL/GenBank/DDBJ whole genome shotgun (WGS) entry which is preliminary data.</text>
</comment>
<dbReference type="STRING" id="81857.IV38_GL002012"/>
<evidence type="ECO:0000313" key="2">
    <source>
        <dbReference type="EMBL" id="KRN27557.1"/>
    </source>
</evidence>
<dbReference type="SUPFAM" id="SSF53335">
    <property type="entry name" value="S-adenosyl-L-methionine-dependent methyltransferases"/>
    <property type="match status" value="1"/>
</dbReference>
<dbReference type="Gene3D" id="3.40.50.150">
    <property type="entry name" value="Vaccinia Virus protein VP39"/>
    <property type="match status" value="1"/>
</dbReference>
<keyword evidence="4" id="KW-1185">Reference proteome</keyword>
<accession>A0A0R2FMH7</accession>
<dbReference type="PANTHER" id="PTHR37524:SF2">
    <property type="entry name" value="RIBOSOMAL RNA METHYLTRANSFERASE FTSJ DOMAIN-CONTAINING PROTEIN"/>
    <property type="match status" value="1"/>
</dbReference>
<protein>
    <recommendedName>
        <fullName evidence="1">Ribosomal RNA methyltransferase FtsJ domain-containing protein</fullName>
    </recommendedName>
</protein>
<feature type="domain" description="Ribosomal RNA methyltransferase FtsJ" evidence="1">
    <location>
        <begin position="177"/>
        <end position="270"/>
    </location>
</feature>
<gene>
    <name evidence="2" type="ORF">IV38_GL002012</name>
    <name evidence="3" type="ORF">IV40_GL002016</name>
</gene>
<dbReference type="InterPro" id="IPR029063">
    <property type="entry name" value="SAM-dependent_MTases_sf"/>
</dbReference>
<evidence type="ECO:0000313" key="4">
    <source>
        <dbReference type="Proteomes" id="UP000051645"/>
    </source>
</evidence>
<evidence type="ECO:0000313" key="5">
    <source>
        <dbReference type="Proteomes" id="UP000051751"/>
    </source>
</evidence>